<evidence type="ECO:0000313" key="2">
    <source>
        <dbReference type="EMBL" id="OIK00331.1"/>
    </source>
</evidence>
<name>A0A1S2Q3W6_9ACTN</name>
<comment type="caution">
    <text evidence="2">The sequence shown here is derived from an EMBL/GenBank/DDBJ whole genome shotgun (WGS) entry which is preliminary data.</text>
</comment>
<dbReference type="InterPro" id="IPR047919">
    <property type="entry name" value="SCO3374-like"/>
</dbReference>
<gene>
    <name evidence="2" type="ORF">BIV23_27660</name>
</gene>
<feature type="region of interest" description="Disordered" evidence="1">
    <location>
        <begin position="82"/>
        <end position="101"/>
    </location>
</feature>
<dbReference type="NCBIfam" id="NF040464">
    <property type="entry name" value="SCO3374_fam"/>
    <property type="match status" value="1"/>
</dbReference>
<sequence length="192" mass="19571">MPGRPLRLLTGVRFDVLDVPAEAGARALRRLAPGSPVALRGDRMQLLVAAGGAEELPGLLDWLEWSAVLLDLRTLGAGGAMEAPGPPPGAGRVPQAPMSSLPDTGVPDAGVPTAGPAVGSVRGAAVWLRPPGPGGEAEASLPALSAMGREGSVPDLVRLVDTVAAECHRVRLRRACAGPSPAVRRDQPLAFS</sequence>
<dbReference type="AlphaFoldDB" id="A0A1S2Q3W6"/>
<organism evidence="2 3">
    <name type="scientific">Streptomyces monashensis</name>
    <dbReference type="NCBI Taxonomy" id="1678012"/>
    <lineage>
        <taxon>Bacteria</taxon>
        <taxon>Bacillati</taxon>
        <taxon>Actinomycetota</taxon>
        <taxon>Actinomycetes</taxon>
        <taxon>Kitasatosporales</taxon>
        <taxon>Streptomycetaceae</taxon>
        <taxon>Streptomyces</taxon>
    </lineage>
</organism>
<dbReference type="EMBL" id="MLYO01000048">
    <property type="protein sequence ID" value="OIK00331.1"/>
    <property type="molecule type" value="Genomic_DNA"/>
</dbReference>
<dbReference type="OrthoDB" id="3855340at2"/>
<reference evidence="2 3" key="1">
    <citation type="submission" date="2016-10" db="EMBL/GenBank/DDBJ databases">
        <title>Genome sequence of Streptomyces sp. MUSC 1.</title>
        <authorList>
            <person name="Lee L.-H."/>
            <person name="Ser H.-L."/>
            <person name="Law J.W.-F."/>
        </authorList>
    </citation>
    <scope>NUCLEOTIDE SEQUENCE [LARGE SCALE GENOMIC DNA]</scope>
    <source>
        <strain evidence="2 3">MUSC 1</strain>
    </source>
</reference>
<proteinExistence type="predicted"/>
<evidence type="ECO:0000256" key="1">
    <source>
        <dbReference type="SAM" id="MobiDB-lite"/>
    </source>
</evidence>
<keyword evidence="3" id="KW-1185">Reference proteome</keyword>
<accession>A0A1S2Q3W6</accession>
<dbReference type="Proteomes" id="UP000179642">
    <property type="component" value="Unassembled WGS sequence"/>
</dbReference>
<evidence type="ECO:0000313" key="3">
    <source>
        <dbReference type="Proteomes" id="UP000179642"/>
    </source>
</evidence>
<protein>
    <recommendedName>
        <fullName evidence="4">Proline-rich protein</fullName>
    </recommendedName>
</protein>
<evidence type="ECO:0008006" key="4">
    <source>
        <dbReference type="Google" id="ProtNLM"/>
    </source>
</evidence>